<dbReference type="EMBL" id="CM055092">
    <property type="protein sequence ID" value="KAJ7569702.1"/>
    <property type="molecule type" value="Genomic_DNA"/>
</dbReference>
<dbReference type="Proteomes" id="UP001162992">
    <property type="component" value="Chromosome 1"/>
</dbReference>
<evidence type="ECO:0000313" key="2">
    <source>
        <dbReference type="Proteomes" id="UP001162992"/>
    </source>
</evidence>
<gene>
    <name evidence="1" type="ORF">O6H91_01G089200</name>
</gene>
<comment type="caution">
    <text evidence="1">The sequence shown here is derived from an EMBL/GenBank/DDBJ whole genome shotgun (WGS) entry which is preliminary data.</text>
</comment>
<reference evidence="2" key="1">
    <citation type="journal article" date="2024" name="Proc. Natl. Acad. Sci. U.S.A.">
        <title>Extraordinary preservation of gene collinearity over three hundred million years revealed in homosporous lycophytes.</title>
        <authorList>
            <person name="Li C."/>
            <person name="Wickell D."/>
            <person name="Kuo L.Y."/>
            <person name="Chen X."/>
            <person name="Nie B."/>
            <person name="Liao X."/>
            <person name="Peng D."/>
            <person name="Ji J."/>
            <person name="Jenkins J."/>
            <person name="Williams M."/>
            <person name="Shu S."/>
            <person name="Plott C."/>
            <person name="Barry K."/>
            <person name="Rajasekar S."/>
            <person name="Grimwood J."/>
            <person name="Han X."/>
            <person name="Sun S."/>
            <person name="Hou Z."/>
            <person name="He W."/>
            <person name="Dai G."/>
            <person name="Sun C."/>
            <person name="Schmutz J."/>
            <person name="Leebens-Mack J.H."/>
            <person name="Li F.W."/>
            <person name="Wang L."/>
        </authorList>
    </citation>
    <scope>NUCLEOTIDE SEQUENCE [LARGE SCALE GENOMIC DNA]</scope>
    <source>
        <strain evidence="2">cv. PW_Plant_1</strain>
    </source>
</reference>
<keyword evidence="2" id="KW-1185">Reference proteome</keyword>
<proteinExistence type="predicted"/>
<protein>
    <submittedName>
        <fullName evidence="1">Uncharacterized protein</fullName>
    </submittedName>
</protein>
<organism evidence="1 2">
    <name type="scientific">Diphasiastrum complanatum</name>
    <name type="common">Issler's clubmoss</name>
    <name type="synonym">Lycopodium complanatum</name>
    <dbReference type="NCBI Taxonomy" id="34168"/>
    <lineage>
        <taxon>Eukaryota</taxon>
        <taxon>Viridiplantae</taxon>
        <taxon>Streptophyta</taxon>
        <taxon>Embryophyta</taxon>
        <taxon>Tracheophyta</taxon>
        <taxon>Lycopodiopsida</taxon>
        <taxon>Lycopodiales</taxon>
        <taxon>Lycopodiaceae</taxon>
        <taxon>Lycopodioideae</taxon>
        <taxon>Diphasiastrum</taxon>
    </lineage>
</organism>
<sequence>MGVADEPISESGLIIDQIKAKNGKSHVDQSSVSLSIMVHRYLENDCELESRGHVDYEYFKRTFHEAPCNLKDPSYSPQEEFFDVLQELILYNTDQELSIVEIVRMLIDTFNQDSDWICKANELNLRRGCLNRLIVQQLRNLGYNAAICKSRWDAVGWLPGGAHEYIDVYRDDSAIDSSYDRVIIDIEFSEQFEIARPTRQYRAVFELLPTLFVGRADRLEQILAIMCEAAKLSLKKKHIHLPPWRTLEYMQAKWFFSYTRDAHLLDEIDWSNTHDFCRSHATMYFHEAASRLKNKADVTGRISGFTPSRRIVDKPSKARDQDRYLDKVGKEDLKGNIHTRIDDYDVAAAVHKPPDKEARLSQLPAETDKPATYFVQSDAVLNEDQQTLNSFKKLPVETADLEEMLSKIRQKTLYNTTTLVYAD</sequence>
<accession>A0ACC2ETE4</accession>
<evidence type="ECO:0000313" key="1">
    <source>
        <dbReference type="EMBL" id="KAJ7569702.1"/>
    </source>
</evidence>
<name>A0ACC2ETE4_DIPCM</name>